<dbReference type="EMBL" id="BMLY01000011">
    <property type="protein sequence ID" value="GGP28198.1"/>
    <property type="molecule type" value="Genomic_DNA"/>
</dbReference>
<dbReference type="InterPro" id="IPR024976">
    <property type="entry name" value="DUF3885"/>
</dbReference>
<evidence type="ECO:0000313" key="2">
    <source>
        <dbReference type="EMBL" id="GGP28198.1"/>
    </source>
</evidence>
<dbReference type="Pfam" id="PF13021">
    <property type="entry name" value="DUF3885"/>
    <property type="match status" value="1"/>
</dbReference>
<name>A0ABQ2PRD6_9NEIS</name>
<evidence type="ECO:0000313" key="3">
    <source>
        <dbReference type="Proteomes" id="UP000621859"/>
    </source>
</evidence>
<keyword evidence="3" id="KW-1185">Reference proteome</keyword>
<accession>A0ABQ2PRD6</accession>
<reference evidence="3" key="1">
    <citation type="journal article" date="2019" name="Int. J. Syst. Evol. Microbiol.">
        <title>The Global Catalogue of Microorganisms (GCM) 10K type strain sequencing project: providing services to taxonomists for standard genome sequencing and annotation.</title>
        <authorList>
            <consortium name="The Broad Institute Genomics Platform"/>
            <consortium name="The Broad Institute Genome Sequencing Center for Infectious Disease"/>
            <person name="Wu L."/>
            <person name="Ma J."/>
        </authorList>
    </citation>
    <scope>NUCLEOTIDE SEQUENCE [LARGE SCALE GENOMIC DNA]</scope>
    <source>
        <strain evidence="3">CGMCC 1.8860</strain>
    </source>
</reference>
<feature type="domain" description="DUF3885" evidence="1">
    <location>
        <begin position="15"/>
        <end position="196"/>
    </location>
</feature>
<comment type="caution">
    <text evidence="2">The sequence shown here is derived from an EMBL/GenBank/DDBJ whole genome shotgun (WGS) entry which is preliminary data.</text>
</comment>
<sequence length="206" mass="23483">MRYQKTIDGLVESGPYRHALFYHFPGGLRFELSEGGEPLQQVLVALQKATVICQDVFEGESQILVHLQKFVSASGFELRNVIRELKTAGVPVPKEREIWKTLPEENEDDCSPASGRWVNCAFEAPLSILQNLLWCALTSDFPSVRPNPNCCVYLVHANAQIVIHPYDDRGMDVICRTPIKLKTLYEKHHHWLLDFDKDAMAQTFKT</sequence>
<protein>
    <recommendedName>
        <fullName evidence="1">DUF3885 domain-containing protein</fullName>
    </recommendedName>
</protein>
<organism evidence="2 3">
    <name type="scientific">Silvimonas amylolytica</name>
    <dbReference type="NCBI Taxonomy" id="449663"/>
    <lineage>
        <taxon>Bacteria</taxon>
        <taxon>Pseudomonadati</taxon>
        <taxon>Pseudomonadota</taxon>
        <taxon>Betaproteobacteria</taxon>
        <taxon>Neisseriales</taxon>
        <taxon>Chitinibacteraceae</taxon>
        <taxon>Silvimonas</taxon>
    </lineage>
</organism>
<dbReference type="RefSeq" id="WP_188698443.1">
    <property type="nucleotide sequence ID" value="NZ_BMLY01000011.1"/>
</dbReference>
<gene>
    <name evidence="2" type="ORF">GCM10010971_40170</name>
</gene>
<dbReference type="Proteomes" id="UP000621859">
    <property type="component" value="Unassembled WGS sequence"/>
</dbReference>
<proteinExistence type="predicted"/>
<evidence type="ECO:0000259" key="1">
    <source>
        <dbReference type="Pfam" id="PF13021"/>
    </source>
</evidence>